<sequence>MKKKLSLLEELQTLDRTIDDKCLAQTALRAEIAGNEQDVAAFRQAHETNLAQMADLERQKNELENALATELDNIKRSESHVKEIRTNKEFQAVGREISTARKQVGELEEQILGLTTRTDELRAVLEAQQAELLSREESGRAVATEKSDMIDSLQREVDAATAGREAIVSQLPANLVRRYQQLREQRRGQALAEVQGGSCLGCNMHLPPQLYNTLFRGDELLFCPHCQRILILKQEQAQQ</sequence>
<keyword evidence="1" id="KW-0175">Coiled coil</keyword>
<feature type="domain" description="CT398-like coiled coil hairpin" evidence="3">
    <location>
        <begin position="29"/>
        <end position="186"/>
    </location>
</feature>
<evidence type="ECO:0000259" key="2">
    <source>
        <dbReference type="Pfam" id="PF02591"/>
    </source>
</evidence>
<evidence type="ECO:0000256" key="1">
    <source>
        <dbReference type="SAM" id="Coils"/>
    </source>
</evidence>
<dbReference type="PANTHER" id="PTHR39082:SF1">
    <property type="entry name" value="SCAVENGER RECEPTOR CLASS A MEMBER 3"/>
    <property type="match status" value="1"/>
</dbReference>
<feature type="domain" description="C4-type zinc ribbon" evidence="2">
    <location>
        <begin position="198"/>
        <end position="230"/>
    </location>
</feature>
<dbReference type="Pfam" id="PF24481">
    <property type="entry name" value="CT398_CC"/>
    <property type="match status" value="1"/>
</dbReference>
<accession>A0ABN8HJN5</accession>
<organism evidence="4 5">
    <name type="scientific">Trichlorobacter ammonificans</name>
    <dbReference type="NCBI Taxonomy" id="2916410"/>
    <lineage>
        <taxon>Bacteria</taxon>
        <taxon>Pseudomonadati</taxon>
        <taxon>Thermodesulfobacteriota</taxon>
        <taxon>Desulfuromonadia</taxon>
        <taxon>Geobacterales</taxon>
        <taxon>Geobacteraceae</taxon>
        <taxon>Trichlorobacter</taxon>
    </lineage>
</organism>
<dbReference type="EMBL" id="OW150024">
    <property type="protein sequence ID" value="CAH2032239.1"/>
    <property type="molecule type" value="Genomic_DNA"/>
</dbReference>
<proteinExistence type="predicted"/>
<evidence type="ECO:0000313" key="5">
    <source>
        <dbReference type="Proteomes" id="UP001295463"/>
    </source>
</evidence>
<evidence type="ECO:0000313" key="4">
    <source>
        <dbReference type="EMBL" id="CAH2032239.1"/>
    </source>
</evidence>
<dbReference type="Proteomes" id="UP001295463">
    <property type="component" value="Chromosome"/>
</dbReference>
<dbReference type="PANTHER" id="PTHR39082">
    <property type="entry name" value="PHOSPHOLIPASE C-BETA-2-RELATED"/>
    <property type="match status" value="1"/>
</dbReference>
<dbReference type="RefSeq" id="WP_305733003.1">
    <property type="nucleotide sequence ID" value="NZ_OW150024.1"/>
</dbReference>
<reference evidence="4 5" key="1">
    <citation type="submission" date="2022-03" db="EMBL/GenBank/DDBJ databases">
        <authorList>
            <person name="Koch H."/>
        </authorList>
    </citation>
    <scope>NUCLEOTIDE SEQUENCE [LARGE SCALE GENOMIC DNA]</scope>
    <source>
        <strain evidence="4 5">G1</strain>
    </source>
</reference>
<gene>
    <name evidence="4" type="ORF">GEAMG1_2403</name>
</gene>
<dbReference type="Pfam" id="PF02591">
    <property type="entry name" value="Zn_ribbon_9"/>
    <property type="match status" value="1"/>
</dbReference>
<dbReference type="Gene3D" id="1.10.287.1490">
    <property type="match status" value="1"/>
</dbReference>
<keyword evidence="5" id="KW-1185">Reference proteome</keyword>
<dbReference type="InterPro" id="IPR052376">
    <property type="entry name" value="Oxidative_Scav/Glycosyltrans"/>
</dbReference>
<feature type="coiled-coil region" evidence="1">
    <location>
        <begin position="46"/>
        <end position="117"/>
    </location>
</feature>
<evidence type="ECO:0000259" key="3">
    <source>
        <dbReference type="Pfam" id="PF24481"/>
    </source>
</evidence>
<dbReference type="InterPro" id="IPR056003">
    <property type="entry name" value="CT398_CC_hairpin"/>
</dbReference>
<dbReference type="InterPro" id="IPR003743">
    <property type="entry name" value="Zf-RING_7"/>
</dbReference>
<name>A0ABN8HJN5_9BACT</name>
<protein>
    <submittedName>
        <fullName evidence="4">Zf-RING_7 domain-containing protein</fullName>
    </submittedName>
</protein>